<gene>
    <name evidence="2" type="ORF">HZH68_002222</name>
</gene>
<comment type="caution">
    <text evidence="2">The sequence shown here is derived from an EMBL/GenBank/DDBJ whole genome shotgun (WGS) entry which is preliminary data.</text>
</comment>
<organism evidence="2 3">
    <name type="scientific">Vespula germanica</name>
    <name type="common">German yellow jacket</name>
    <name type="synonym">Paravespula germanica</name>
    <dbReference type="NCBI Taxonomy" id="30212"/>
    <lineage>
        <taxon>Eukaryota</taxon>
        <taxon>Metazoa</taxon>
        <taxon>Ecdysozoa</taxon>
        <taxon>Arthropoda</taxon>
        <taxon>Hexapoda</taxon>
        <taxon>Insecta</taxon>
        <taxon>Pterygota</taxon>
        <taxon>Neoptera</taxon>
        <taxon>Endopterygota</taxon>
        <taxon>Hymenoptera</taxon>
        <taxon>Apocrita</taxon>
        <taxon>Aculeata</taxon>
        <taxon>Vespoidea</taxon>
        <taxon>Vespidae</taxon>
        <taxon>Vespinae</taxon>
        <taxon>Vespula</taxon>
    </lineage>
</organism>
<feature type="region of interest" description="Disordered" evidence="1">
    <location>
        <begin position="61"/>
        <end position="83"/>
    </location>
</feature>
<evidence type="ECO:0000313" key="2">
    <source>
        <dbReference type="EMBL" id="KAF7413733.1"/>
    </source>
</evidence>
<dbReference type="AlphaFoldDB" id="A0A834NM54"/>
<feature type="compositionally biased region" description="Polar residues" evidence="1">
    <location>
        <begin position="61"/>
        <end position="73"/>
    </location>
</feature>
<reference evidence="2" key="1">
    <citation type="journal article" date="2020" name="G3 (Bethesda)">
        <title>High-Quality Assemblies for Three Invasive Social Wasps from the &lt;i&gt;Vespula&lt;/i&gt; Genus.</title>
        <authorList>
            <person name="Harrop T.W.R."/>
            <person name="Guhlin J."/>
            <person name="McLaughlin G.M."/>
            <person name="Permina E."/>
            <person name="Stockwell P."/>
            <person name="Gilligan J."/>
            <person name="Le Lec M.F."/>
            <person name="Gruber M.A.M."/>
            <person name="Quinn O."/>
            <person name="Lovegrove M."/>
            <person name="Duncan E.J."/>
            <person name="Remnant E.J."/>
            <person name="Van Eeckhoven J."/>
            <person name="Graham B."/>
            <person name="Knapp R.A."/>
            <person name="Langford K.W."/>
            <person name="Kronenberg Z."/>
            <person name="Press M.O."/>
            <person name="Eacker S.M."/>
            <person name="Wilson-Rankin E.E."/>
            <person name="Purcell J."/>
            <person name="Lester P.J."/>
            <person name="Dearden P.K."/>
        </authorList>
    </citation>
    <scope>NUCLEOTIDE SEQUENCE</scope>
    <source>
        <strain evidence="2">Linc-1</strain>
    </source>
</reference>
<evidence type="ECO:0000313" key="3">
    <source>
        <dbReference type="Proteomes" id="UP000617340"/>
    </source>
</evidence>
<sequence length="280" mass="31640">MAAKGRSKSNISTRPTQVGKTERPFWILSCAEATKQARYNVFLVSYTLHFVKTWIPRNTGEPSQSNLPYSYSNKVRPPMSSRPDHASTFTTGLRVFCSVIGELDGAVLETADCISDAQDKDEDYYILQEYSITLGHAEFLIFNLMHATTWDALVYVRLEGQRKLNAYSTTRSGGDSIMALTFGQETNVLTQSICTTLMRSTQVLVRTRRHFGTIIKRPGMNWSMTNERTSVVRSEYFHKATFDEVLNADLATGTQIMNSNRQALSDKKTLGTYFEVSRFS</sequence>
<evidence type="ECO:0000256" key="1">
    <source>
        <dbReference type="SAM" id="MobiDB-lite"/>
    </source>
</evidence>
<accession>A0A834NM54</accession>
<dbReference type="Proteomes" id="UP000617340">
    <property type="component" value="Unassembled WGS sequence"/>
</dbReference>
<protein>
    <submittedName>
        <fullName evidence="2">Uncharacterized protein</fullName>
    </submittedName>
</protein>
<dbReference type="EMBL" id="JACSDZ010000002">
    <property type="protein sequence ID" value="KAF7413733.1"/>
    <property type="molecule type" value="Genomic_DNA"/>
</dbReference>
<proteinExistence type="predicted"/>
<keyword evidence="3" id="KW-1185">Reference proteome</keyword>
<name>A0A834NM54_VESGE</name>